<dbReference type="RefSeq" id="WP_203776400.1">
    <property type="nucleotide sequence ID" value="NZ_BAAAYJ010000090.1"/>
</dbReference>
<dbReference type="InterPro" id="IPR029787">
    <property type="entry name" value="Nucleotide_cyclase"/>
</dbReference>
<proteinExistence type="predicted"/>
<protein>
    <recommendedName>
        <fullName evidence="2">GGDEF domain-containing protein</fullName>
    </recommendedName>
</protein>
<evidence type="ECO:0000259" key="2">
    <source>
        <dbReference type="PROSITE" id="PS50887"/>
    </source>
</evidence>
<dbReference type="NCBIfam" id="TIGR00254">
    <property type="entry name" value="GGDEF"/>
    <property type="match status" value="1"/>
</dbReference>
<reference evidence="3" key="1">
    <citation type="submission" date="2021-01" db="EMBL/GenBank/DDBJ databases">
        <title>Whole genome shotgun sequence of Actinoplanes nipponensis NBRC 14063.</title>
        <authorList>
            <person name="Komaki H."/>
            <person name="Tamura T."/>
        </authorList>
    </citation>
    <scope>NUCLEOTIDE SEQUENCE</scope>
    <source>
        <strain evidence="3">NBRC 14063</strain>
    </source>
</reference>
<feature type="transmembrane region" description="Helical" evidence="1">
    <location>
        <begin position="292"/>
        <end position="313"/>
    </location>
</feature>
<keyword evidence="1" id="KW-0472">Membrane</keyword>
<dbReference type="CDD" id="cd01949">
    <property type="entry name" value="GGDEF"/>
    <property type="match status" value="1"/>
</dbReference>
<organism evidence="3 4">
    <name type="scientific">Actinoplanes nipponensis</name>
    <dbReference type="NCBI Taxonomy" id="135950"/>
    <lineage>
        <taxon>Bacteria</taxon>
        <taxon>Bacillati</taxon>
        <taxon>Actinomycetota</taxon>
        <taxon>Actinomycetes</taxon>
        <taxon>Micromonosporales</taxon>
        <taxon>Micromonosporaceae</taxon>
        <taxon>Actinoplanes</taxon>
    </lineage>
</organism>
<dbReference type="InterPro" id="IPR052163">
    <property type="entry name" value="DGC-Regulatory_Protein"/>
</dbReference>
<dbReference type="PROSITE" id="PS50887">
    <property type="entry name" value="GGDEF"/>
    <property type="match status" value="1"/>
</dbReference>
<accession>A0A919MLH1</accession>
<feature type="transmembrane region" description="Helical" evidence="1">
    <location>
        <begin position="157"/>
        <end position="176"/>
    </location>
</feature>
<sequence>MTTRVAGPADGWAGRLRACSSRTRGSAALPGAAVTAAFALSGWYVSTAAGLRVQVLSCWLAVALFASAMSYYAFRASRQMDRADPRRRFWTAMAVAGCVFSAGEWAQLAASFGAPFSLAALTGAGAVRTGALGLGCVILTVVVLTYPIPHRSAHERLCYLLDVATVVVAAGAYGLYWTVSSTTDDLSVRAHDLVMVAAGPVVAMVTAFAVARLFLSGVAPFRWHMGVLGPLAAAVEGMSRALGPELVRAGHPGVIFAMTASSHALLMVAAWSQCRSLHVGGGRRAENRKRPFSLLPYAALVATFALLVVTLAVKGLDLRAWVAIVGLAAITGIVVARQLTAFLDNARLLRERDALAERLHVMAFTDSLTGLGNRAQFLDRLGAALRRDGQVGVLLIDLDDFKPVNDSYGHAAGDAVLVETAARLRSSVRPGDVVARLGGDEFAVLVDQPQPGEVAVVAARIVQAVGEPCRLPGGEQVRVRASVGVAQATCRDQDTSMLLSTADEAMYAAKCAGKGSFRLASAG</sequence>
<evidence type="ECO:0000313" key="4">
    <source>
        <dbReference type="Proteomes" id="UP000647172"/>
    </source>
</evidence>
<keyword evidence="1" id="KW-1133">Transmembrane helix</keyword>
<gene>
    <name evidence="3" type="ORF">Ani05nite_74780</name>
</gene>
<feature type="domain" description="GGDEF" evidence="2">
    <location>
        <begin position="389"/>
        <end position="522"/>
    </location>
</feature>
<keyword evidence="4" id="KW-1185">Reference proteome</keyword>
<feature type="transmembrane region" description="Helical" evidence="1">
    <location>
        <begin position="319"/>
        <end position="343"/>
    </location>
</feature>
<dbReference type="SUPFAM" id="SSF55073">
    <property type="entry name" value="Nucleotide cyclase"/>
    <property type="match status" value="1"/>
</dbReference>
<dbReference type="InterPro" id="IPR000160">
    <property type="entry name" value="GGDEF_dom"/>
</dbReference>
<dbReference type="PANTHER" id="PTHR46663:SF2">
    <property type="entry name" value="GGDEF DOMAIN-CONTAINING PROTEIN"/>
    <property type="match status" value="1"/>
</dbReference>
<evidence type="ECO:0000256" key="1">
    <source>
        <dbReference type="SAM" id="Phobius"/>
    </source>
</evidence>
<dbReference type="InterPro" id="IPR043128">
    <property type="entry name" value="Rev_trsase/Diguanyl_cyclase"/>
</dbReference>
<dbReference type="Pfam" id="PF00990">
    <property type="entry name" value="GGDEF"/>
    <property type="match status" value="1"/>
</dbReference>
<dbReference type="EMBL" id="BOMQ01000092">
    <property type="protein sequence ID" value="GIE53944.1"/>
    <property type="molecule type" value="Genomic_DNA"/>
</dbReference>
<feature type="transmembrane region" description="Helical" evidence="1">
    <location>
        <begin position="116"/>
        <end position="145"/>
    </location>
</feature>
<feature type="transmembrane region" description="Helical" evidence="1">
    <location>
        <begin position="196"/>
        <end position="215"/>
    </location>
</feature>
<feature type="transmembrane region" description="Helical" evidence="1">
    <location>
        <begin position="27"/>
        <end position="45"/>
    </location>
</feature>
<dbReference type="AlphaFoldDB" id="A0A919MLH1"/>
<evidence type="ECO:0000313" key="3">
    <source>
        <dbReference type="EMBL" id="GIE53944.1"/>
    </source>
</evidence>
<dbReference type="SMART" id="SM00267">
    <property type="entry name" value="GGDEF"/>
    <property type="match status" value="1"/>
</dbReference>
<dbReference type="Proteomes" id="UP000647172">
    <property type="component" value="Unassembled WGS sequence"/>
</dbReference>
<feature type="transmembrane region" description="Helical" evidence="1">
    <location>
        <begin position="89"/>
        <end position="110"/>
    </location>
</feature>
<dbReference type="Gene3D" id="3.30.70.270">
    <property type="match status" value="1"/>
</dbReference>
<dbReference type="FunFam" id="3.30.70.270:FF:000001">
    <property type="entry name" value="Diguanylate cyclase domain protein"/>
    <property type="match status" value="1"/>
</dbReference>
<keyword evidence="1" id="KW-0812">Transmembrane</keyword>
<comment type="caution">
    <text evidence="3">The sequence shown here is derived from an EMBL/GenBank/DDBJ whole genome shotgun (WGS) entry which is preliminary data.</text>
</comment>
<dbReference type="PANTHER" id="PTHR46663">
    <property type="entry name" value="DIGUANYLATE CYCLASE DGCT-RELATED"/>
    <property type="match status" value="1"/>
</dbReference>
<name>A0A919MLH1_9ACTN</name>
<feature type="transmembrane region" description="Helical" evidence="1">
    <location>
        <begin position="51"/>
        <end position="74"/>
    </location>
</feature>